<dbReference type="Proteomes" id="UP000199516">
    <property type="component" value="Unassembled WGS sequence"/>
</dbReference>
<evidence type="ECO:0008006" key="5">
    <source>
        <dbReference type="Google" id="ProtNLM"/>
    </source>
</evidence>
<dbReference type="PANTHER" id="PTHR42941:SF1">
    <property type="entry name" value="SLL1037 PROTEIN"/>
    <property type="match status" value="1"/>
</dbReference>
<accession>A0A1I2BAP6</accession>
<feature type="chain" id="PRO_5038485867" description="TRAP transporter solute receptor, TAXI family" evidence="2">
    <location>
        <begin position="24"/>
        <end position="343"/>
    </location>
</feature>
<dbReference type="OrthoDB" id="9776669at2"/>
<sequence length="343" mass="37253">MKKFSWRKMMLAGSLAAVTAFTAACGGGEEEGGSEEGNNEESSGTQELNFPTASTTGTIYPLGSAMANVWNNEIDGIRVNAQGSNGGVENLNMLKEGEAQVSFATAGIIWEAYNGERGFEGRQYDDVRIVAGLYYNPNQFVVREDAGIESVADLEGRKFAPGAVGSTPEVESSIILPAYGIDYPDGIEENFVGFTEAIDLMRNNQIDGALIQAGLPTAAVTEMTSTAGGKLIGIEEDVRSQLMGEYPWYSEVTIPAGTYENQEEDVETLGIKMMLMTDASVDDETIYEMTKTFWENLDQLEESHAIVEQMDIEEATTELSGIPLHDGAKQFYEEEGVLAEEEE</sequence>
<protein>
    <recommendedName>
        <fullName evidence="5">TRAP transporter solute receptor, TAXI family</fullName>
    </recommendedName>
</protein>
<dbReference type="RefSeq" id="WP_091658400.1">
    <property type="nucleotide sequence ID" value="NZ_FONT01000002.1"/>
</dbReference>
<dbReference type="PROSITE" id="PS51257">
    <property type="entry name" value="PROKAR_LIPOPROTEIN"/>
    <property type="match status" value="1"/>
</dbReference>
<name>A0A1I2BAP6_9BACI</name>
<evidence type="ECO:0000256" key="1">
    <source>
        <dbReference type="SAM" id="MobiDB-lite"/>
    </source>
</evidence>
<dbReference type="AlphaFoldDB" id="A0A1I2BAP6"/>
<gene>
    <name evidence="3" type="ORF">SAMN05192532_102191</name>
</gene>
<evidence type="ECO:0000313" key="3">
    <source>
        <dbReference type="EMBL" id="SFE53234.1"/>
    </source>
</evidence>
<dbReference type="Pfam" id="PF16868">
    <property type="entry name" value="NMT1_3"/>
    <property type="match status" value="1"/>
</dbReference>
<dbReference type="CDD" id="cd13520">
    <property type="entry name" value="PBP2_TAXI_TRAP"/>
    <property type="match status" value="1"/>
</dbReference>
<dbReference type="PANTHER" id="PTHR42941">
    <property type="entry name" value="SLL1037 PROTEIN"/>
    <property type="match status" value="1"/>
</dbReference>
<dbReference type="Gene3D" id="3.40.190.10">
    <property type="entry name" value="Periplasmic binding protein-like II"/>
    <property type="match status" value="2"/>
</dbReference>
<feature type="compositionally biased region" description="Acidic residues" evidence="1">
    <location>
        <begin position="28"/>
        <end position="39"/>
    </location>
</feature>
<evidence type="ECO:0000313" key="4">
    <source>
        <dbReference type="Proteomes" id="UP000199516"/>
    </source>
</evidence>
<dbReference type="EMBL" id="FONT01000002">
    <property type="protein sequence ID" value="SFE53234.1"/>
    <property type="molecule type" value="Genomic_DNA"/>
</dbReference>
<keyword evidence="4" id="KW-1185">Reference proteome</keyword>
<dbReference type="SUPFAM" id="SSF53850">
    <property type="entry name" value="Periplasmic binding protein-like II"/>
    <property type="match status" value="1"/>
</dbReference>
<feature type="region of interest" description="Disordered" evidence="1">
    <location>
        <begin position="26"/>
        <end position="53"/>
    </location>
</feature>
<reference evidence="3 4" key="1">
    <citation type="submission" date="2016-10" db="EMBL/GenBank/DDBJ databases">
        <authorList>
            <person name="de Groot N.N."/>
        </authorList>
    </citation>
    <scope>NUCLEOTIDE SEQUENCE [LARGE SCALE GENOMIC DNA]</scope>
    <source>
        <strain evidence="3 4">DSM 23995</strain>
    </source>
</reference>
<evidence type="ECO:0000256" key="2">
    <source>
        <dbReference type="SAM" id="SignalP"/>
    </source>
</evidence>
<feature type="signal peptide" evidence="2">
    <location>
        <begin position="1"/>
        <end position="23"/>
    </location>
</feature>
<proteinExistence type="predicted"/>
<keyword evidence="2" id="KW-0732">Signal</keyword>
<dbReference type="NCBIfam" id="TIGR02122">
    <property type="entry name" value="TRAP_TAXI"/>
    <property type="match status" value="1"/>
</dbReference>
<dbReference type="InterPro" id="IPR011852">
    <property type="entry name" value="TRAP_TAXI"/>
</dbReference>
<organism evidence="3 4">
    <name type="scientific">Alteribacillus iranensis</name>
    <dbReference type="NCBI Taxonomy" id="930128"/>
    <lineage>
        <taxon>Bacteria</taxon>
        <taxon>Bacillati</taxon>
        <taxon>Bacillota</taxon>
        <taxon>Bacilli</taxon>
        <taxon>Bacillales</taxon>
        <taxon>Bacillaceae</taxon>
        <taxon>Alteribacillus</taxon>
    </lineage>
</organism>
<dbReference type="STRING" id="930128.SAMN05192532_102191"/>